<dbReference type="InterPro" id="IPR051691">
    <property type="entry name" value="Metab_Enz_Cyan_OpOx_G3PDH"/>
</dbReference>
<dbReference type="Pfam" id="PF07992">
    <property type="entry name" value="Pyr_redox_2"/>
    <property type="match status" value="1"/>
</dbReference>
<organism evidence="4 5">
    <name type="scientific">Borborobacter arsenicus</name>
    <dbReference type="NCBI Taxonomy" id="1851146"/>
    <lineage>
        <taxon>Bacteria</taxon>
        <taxon>Pseudomonadati</taxon>
        <taxon>Pseudomonadota</taxon>
        <taxon>Alphaproteobacteria</taxon>
        <taxon>Hyphomicrobiales</taxon>
        <taxon>Phyllobacteriaceae</taxon>
        <taxon>Borborobacter</taxon>
    </lineage>
</organism>
<dbReference type="InterPro" id="IPR023753">
    <property type="entry name" value="FAD/NAD-binding_dom"/>
</dbReference>
<feature type="domain" description="SoxA A3" evidence="3">
    <location>
        <begin position="381"/>
        <end position="457"/>
    </location>
</feature>
<dbReference type="Gene3D" id="1.10.10.1100">
    <property type="entry name" value="BFD-like [2Fe-2S]-binding domain"/>
    <property type="match status" value="1"/>
</dbReference>
<feature type="domain" description="FAD/NAD(P)-binding" evidence="2">
    <location>
        <begin position="7"/>
        <end position="308"/>
    </location>
</feature>
<dbReference type="OrthoDB" id="9801699at2"/>
<dbReference type="GO" id="GO:0016491">
    <property type="term" value="F:oxidoreductase activity"/>
    <property type="evidence" value="ECO:0007669"/>
    <property type="project" value="UniProtKB-KW"/>
</dbReference>
<proteinExistence type="predicted"/>
<dbReference type="Pfam" id="PF17806">
    <property type="entry name" value="SO_alpha_A3"/>
    <property type="match status" value="1"/>
</dbReference>
<sequence>MNGGSVDLAVIGVGPAGMSAAITARKHGLSVAIFDEQNSPGGQIYRNITGLGSDRLASILGEDYLAGRPLADAFADSGAIYRAGTTVWRIGEGGVSWISAADSGETAALHVLVATGAMERPFPVKGWTLPGVMTAGAAQILLKTDQTVVDDAVFVGCGPLLYLLAYQYLQAGVRIRALIDTTDKSSHIAALPSLPAALLKPSYLRKGMKMLSAIRRSETPIHRGVTEVDFSGTDRLQAVRWRDRVGEHSIECDHAFVHHGVIPNVNVTMATRCTHRWDEAQTCWRPETDAFGRTSLDWLTVAGDGGGIGGAKSAALSGEIAALGIAYDLGRIDRSAFDRASGRLLSKRRRDLAVRPFLDRLYRPAPRFRAPVDDEVVVCRCEEVRREQLAKAVQEGCPGPNQLKSFTRAGMGPCQGRMCGHTVVETIAQLSGRSPQDVGYYRIRMPIKPVTVGEIAGLTASQGEPS</sequence>
<accession>A0A432V151</accession>
<evidence type="ECO:0000313" key="5">
    <source>
        <dbReference type="Proteomes" id="UP000281647"/>
    </source>
</evidence>
<dbReference type="AlphaFoldDB" id="A0A432V151"/>
<dbReference type="PANTHER" id="PTHR42949:SF3">
    <property type="entry name" value="ANAEROBIC GLYCEROL-3-PHOSPHATE DEHYDROGENASE SUBUNIT B"/>
    <property type="match status" value="1"/>
</dbReference>
<dbReference type="RefSeq" id="WP_128625491.1">
    <property type="nucleotide sequence ID" value="NZ_ML133514.1"/>
</dbReference>
<dbReference type="InterPro" id="IPR041854">
    <property type="entry name" value="BFD-like_2Fe2S-bd_dom_sf"/>
</dbReference>
<keyword evidence="1" id="KW-0560">Oxidoreductase</keyword>
<dbReference type="PANTHER" id="PTHR42949">
    <property type="entry name" value="ANAEROBIC GLYCEROL-3-PHOSPHATE DEHYDROGENASE SUBUNIT B"/>
    <property type="match status" value="1"/>
</dbReference>
<keyword evidence="5" id="KW-1185">Reference proteome</keyword>
<dbReference type="InterPro" id="IPR036188">
    <property type="entry name" value="FAD/NAD-bd_sf"/>
</dbReference>
<dbReference type="EMBL" id="RKST01000030">
    <property type="protein sequence ID" value="RUM95818.1"/>
    <property type="molecule type" value="Genomic_DNA"/>
</dbReference>
<dbReference type="InterPro" id="IPR041117">
    <property type="entry name" value="SoxA_A3"/>
</dbReference>
<reference evidence="4 5" key="1">
    <citation type="submission" date="2018-11" db="EMBL/GenBank/DDBJ databases">
        <title>Pseudaminobacter arsenicus sp. nov., an arsenic-resistant bacterium isolated from arsenic-rich aquifers.</title>
        <authorList>
            <person name="Mu Y."/>
        </authorList>
    </citation>
    <scope>NUCLEOTIDE SEQUENCE [LARGE SCALE GENOMIC DNA]</scope>
    <source>
        <strain evidence="4 5">CB3</strain>
    </source>
</reference>
<name>A0A432V151_9HYPH</name>
<dbReference type="SUPFAM" id="SSF51905">
    <property type="entry name" value="FAD/NAD(P)-binding domain"/>
    <property type="match status" value="1"/>
</dbReference>
<dbReference type="Proteomes" id="UP000281647">
    <property type="component" value="Unassembled WGS sequence"/>
</dbReference>
<comment type="caution">
    <text evidence="4">The sequence shown here is derived from an EMBL/GenBank/DDBJ whole genome shotgun (WGS) entry which is preliminary data.</text>
</comment>
<protein>
    <submittedName>
        <fullName evidence="4">FAD-binding protein</fullName>
    </submittedName>
</protein>
<evidence type="ECO:0000256" key="1">
    <source>
        <dbReference type="ARBA" id="ARBA00023002"/>
    </source>
</evidence>
<evidence type="ECO:0000313" key="4">
    <source>
        <dbReference type="EMBL" id="RUM95818.1"/>
    </source>
</evidence>
<dbReference type="PRINTS" id="PR00469">
    <property type="entry name" value="PNDRDTASEII"/>
</dbReference>
<dbReference type="PRINTS" id="PR00368">
    <property type="entry name" value="FADPNR"/>
</dbReference>
<evidence type="ECO:0000259" key="2">
    <source>
        <dbReference type="Pfam" id="PF07992"/>
    </source>
</evidence>
<dbReference type="CDD" id="cd19946">
    <property type="entry name" value="GlpA-like_Fer2_BFD-like"/>
    <property type="match status" value="1"/>
</dbReference>
<evidence type="ECO:0000259" key="3">
    <source>
        <dbReference type="Pfam" id="PF17806"/>
    </source>
</evidence>
<dbReference type="PIRSF" id="PIRSF037495">
    <property type="entry name" value="Opine_OX_OoxA/HcnB"/>
    <property type="match status" value="1"/>
</dbReference>
<dbReference type="Gene3D" id="3.50.50.60">
    <property type="entry name" value="FAD/NAD(P)-binding domain"/>
    <property type="match status" value="1"/>
</dbReference>
<gene>
    <name evidence="4" type="ORF">EET67_21245</name>
</gene>
<dbReference type="InterPro" id="IPR017224">
    <property type="entry name" value="Opine_Oxase_asu/HCN_bsu"/>
</dbReference>